<keyword evidence="4" id="KW-1185">Reference proteome</keyword>
<organism evidence="3 4">
    <name type="scientific">Babesia caballi</name>
    <dbReference type="NCBI Taxonomy" id="5871"/>
    <lineage>
        <taxon>Eukaryota</taxon>
        <taxon>Sar</taxon>
        <taxon>Alveolata</taxon>
        <taxon>Apicomplexa</taxon>
        <taxon>Aconoidasida</taxon>
        <taxon>Piroplasmida</taxon>
        <taxon>Babesiidae</taxon>
        <taxon>Babesia</taxon>
    </lineage>
</organism>
<dbReference type="RefSeq" id="XP_067713795.1">
    <property type="nucleotide sequence ID" value="XM_067857694.1"/>
</dbReference>
<evidence type="ECO:0000313" key="3">
    <source>
        <dbReference type="EMBL" id="GIX61724.1"/>
    </source>
</evidence>
<dbReference type="PANTHER" id="PTHR10840">
    <property type="entry name" value="PROGRAMMED CELL DEATH PROTEIN 5"/>
    <property type="match status" value="1"/>
</dbReference>
<gene>
    <name evidence="3" type="ORF">BcabD6B2_11590</name>
</gene>
<dbReference type="PANTHER" id="PTHR10840:SF0">
    <property type="entry name" value="PROGRAMMED CELL DEATH PROTEIN 5"/>
    <property type="match status" value="1"/>
</dbReference>
<feature type="region of interest" description="Disordered" evidence="2">
    <location>
        <begin position="472"/>
        <end position="525"/>
    </location>
</feature>
<dbReference type="GO" id="GO:0005829">
    <property type="term" value="C:cytosol"/>
    <property type="evidence" value="ECO:0007669"/>
    <property type="project" value="TreeGrafter"/>
</dbReference>
<proteinExistence type="inferred from homology"/>
<sequence length="610" mass="67430">MVPFAYLRRATDVGALQRLLRLQEHVVPQTIKFVAARALGSPDSPGEGDYAVKGGLGSGGTAVERGRAKEGRLEIAELIQESIAHTKAEEWETSSIITVVYYLSKARVPLKEATRAIFSQKVTQVHELNVLDFWQALQAARTLRVEVPVRALRRHFEDNVGALLAGASCKNVYSVLSAFSACGEALSTWALEVTAAHYREKIQRPVDFRDCTNFANALAVQVDLALEAGEGIVGGHGRRRDGAGRLTKIVDDLIEECIGSVHGNCADIEGMADLLDTMVMARRWRGSNDEDARRAVGMQELADEIYRSLTGAETTSVPVGDSSNVEWEMNRHQQPRVLRVVLRCLRRAGLLHPQLLATIVDRYRRRPTSWSAQGNAEVLRCAAFYGLCGPEVSDIAKHVGKQHQCGFGRHVDAAHTFVNACVLASQSSDERGRARCRRLVAAALANVDGINRRDLALGMMVLRLSPDGYSQIPLNNRDETRDGRHGPAGPQPGRAKRAAGVAEHAGGRRRRRPAHAVQKQMQEEAKRESILEARRMALRTLLTVEAQERLNRIAMVKPEKATQIENFLLQTAFKGGRRNKMEDAELKHLIEVGTMWRRVKAATWISQPNA</sequence>
<dbReference type="InterPro" id="IPR036883">
    <property type="entry name" value="PDCD5-like_sf"/>
</dbReference>
<dbReference type="SUPFAM" id="SSF46950">
    <property type="entry name" value="Double-stranded DNA-binding domain"/>
    <property type="match status" value="1"/>
</dbReference>
<comment type="similarity">
    <text evidence="1">Belongs to the PDCD5 family.</text>
</comment>
<feature type="compositionally biased region" description="Basic and acidic residues" evidence="2">
    <location>
        <begin position="476"/>
        <end position="485"/>
    </location>
</feature>
<evidence type="ECO:0000256" key="1">
    <source>
        <dbReference type="ARBA" id="ARBA00010490"/>
    </source>
</evidence>
<evidence type="ECO:0000256" key="2">
    <source>
        <dbReference type="SAM" id="MobiDB-lite"/>
    </source>
</evidence>
<dbReference type="AlphaFoldDB" id="A0AAV4LSY1"/>
<dbReference type="GO" id="GO:0003677">
    <property type="term" value="F:DNA binding"/>
    <property type="evidence" value="ECO:0007669"/>
    <property type="project" value="InterPro"/>
</dbReference>
<evidence type="ECO:0000313" key="4">
    <source>
        <dbReference type="Proteomes" id="UP001497744"/>
    </source>
</evidence>
<dbReference type="InterPro" id="IPR002836">
    <property type="entry name" value="PDCD5-like"/>
</dbReference>
<protein>
    <submittedName>
        <fullName evidence="3">Apoptosis-related protein</fullName>
    </submittedName>
</protein>
<dbReference type="Pfam" id="PF01984">
    <property type="entry name" value="dsDNA_bind"/>
    <property type="match status" value="1"/>
</dbReference>
<reference evidence="3 4" key="1">
    <citation type="submission" date="2021-06" db="EMBL/GenBank/DDBJ databases">
        <title>Genome sequence of Babesia caballi.</title>
        <authorList>
            <person name="Yamagishi J."/>
            <person name="Kidaka T."/>
            <person name="Ochi A."/>
        </authorList>
    </citation>
    <scope>NUCLEOTIDE SEQUENCE [LARGE SCALE GENOMIC DNA]</scope>
    <source>
        <strain evidence="3">USDA-D6B2</strain>
    </source>
</reference>
<dbReference type="Gene3D" id="1.10.8.140">
    <property type="entry name" value="PDCD5-like"/>
    <property type="match status" value="1"/>
</dbReference>
<dbReference type="EMBL" id="BPLF01000001">
    <property type="protein sequence ID" value="GIX61724.1"/>
    <property type="molecule type" value="Genomic_DNA"/>
</dbReference>
<accession>A0AAV4LSY1</accession>
<dbReference type="GeneID" id="94193207"/>
<comment type="caution">
    <text evidence="3">The sequence shown here is derived from an EMBL/GenBank/DDBJ whole genome shotgun (WGS) entry which is preliminary data.</text>
</comment>
<dbReference type="Proteomes" id="UP001497744">
    <property type="component" value="Unassembled WGS sequence"/>
</dbReference>
<name>A0AAV4LSY1_BABCB</name>